<feature type="transmembrane region" description="Helical" evidence="7">
    <location>
        <begin position="274"/>
        <end position="290"/>
    </location>
</feature>
<feature type="transmembrane region" description="Helical" evidence="7">
    <location>
        <begin position="12"/>
        <end position="34"/>
    </location>
</feature>
<feature type="region of interest" description="Disordered" evidence="6">
    <location>
        <begin position="189"/>
        <end position="223"/>
    </location>
</feature>
<evidence type="ECO:0000256" key="6">
    <source>
        <dbReference type="SAM" id="MobiDB-lite"/>
    </source>
</evidence>
<dbReference type="Proteomes" id="UP000694501">
    <property type="component" value="Unassembled WGS sequence"/>
</dbReference>
<reference evidence="9" key="1">
    <citation type="submission" date="2021-06" db="EMBL/GenBank/DDBJ databases">
        <title>Sequencing of actinobacteria type strains.</title>
        <authorList>
            <person name="Nguyen G.-S."/>
            <person name="Wentzel A."/>
        </authorList>
    </citation>
    <scope>NUCLEOTIDE SEQUENCE</scope>
    <source>
        <strain evidence="9">P38-E01</strain>
    </source>
</reference>
<organism evidence="9 10">
    <name type="scientific">Streptomyces tardus</name>
    <dbReference type="NCBI Taxonomy" id="2780544"/>
    <lineage>
        <taxon>Bacteria</taxon>
        <taxon>Bacillati</taxon>
        <taxon>Actinomycetota</taxon>
        <taxon>Actinomycetes</taxon>
        <taxon>Kitasatosporales</taxon>
        <taxon>Streptomycetaceae</taxon>
        <taxon>Streptomyces</taxon>
    </lineage>
</organism>
<feature type="region of interest" description="Disordered" evidence="6">
    <location>
        <begin position="415"/>
        <end position="444"/>
    </location>
</feature>
<dbReference type="RefSeq" id="WP_211039588.1">
    <property type="nucleotide sequence ID" value="NZ_JAELVF020000004.1"/>
</dbReference>
<comment type="caution">
    <text evidence="9">The sequence shown here is derived from an EMBL/GenBank/DDBJ whole genome shotgun (WGS) entry which is preliminary data.</text>
</comment>
<dbReference type="InterPro" id="IPR020846">
    <property type="entry name" value="MFS_dom"/>
</dbReference>
<evidence type="ECO:0000256" key="3">
    <source>
        <dbReference type="ARBA" id="ARBA00022692"/>
    </source>
</evidence>
<dbReference type="SUPFAM" id="SSF103473">
    <property type="entry name" value="MFS general substrate transporter"/>
    <property type="match status" value="1"/>
</dbReference>
<dbReference type="GO" id="GO:0005886">
    <property type="term" value="C:plasma membrane"/>
    <property type="evidence" value="ECO:0007669"/>
    <property type="project" value="UniProtKB-SubCell"/>
</dbReference>
<evidence type="ECO:0000256" key="5">
    <source>
        <dbReference type="ARBA" id="ARBA00023136"/>
    </source>
</evidence>
<feature type="transmembrane region" description="Helical" evidence="7">
    <location>
        <begin position="226"/>
        <end position="243"/>
    </location>
</feature>
<evidence type="ECO:0000256" key="4">
    <source>
        <dbReference type="ARBA" id="ARBA00022989"/>
    </source>
</evidence>
<keyword evidence="4 7" id="KW-1133">Transmembrane helix</keyword>
<keyword evidence="10" id="KW-1185">Reference proteome</keyword>
<evidence type="ECO:0000313" key="10">
    <source>
        <dbReference type="Proteomes" id="UP000694501"/>
    </source>
</evidence>
<feature type="transmembrane region" description="Helical" evidence="7">
    <location>
        <begin position="98"/>
        <end position="116"/>
    </location>
</feature>
<dbReference type="InterPro" id="IPR011701">
    <property type="entry name" value="MFS"/>
</dbReference>
<feature type="domain" description="Major facilitator superfamily (MFS) profile" evidence="8">
    <location>
        <begin position="1"/>
        <end position="188"/>
    </location>
</feature>
<feature type="compositionally biased region" description="Polar residues" evidence="6">
    <location>
        <begin position="203"/>
        <end position="221"/>
    </location>
</feature>
<dbReference type="Pfam" id="PF07690">
    <property type="entry name" value="MFS_1"/>
    <property type="match status" value="1"/>
</dbReference>
<keyword evidence="5 7" id="KW-0472">Membrane</keyword>
<comment type="subcellular location">
    <subcellularLocation>
        <location evidence="1">Cell membrane</location>
        <topology evidence="1">Multi-pass membrane protein</topology>
    </subcellularLocation>
</comment>
<evidence type="ECO:0000256" key="1">
    <source>
        <dbReference type="ARBA" id="ARBA00004651"/>
    </source>
</evidence>
<evidence type="ECO:0000259" key="8">
    <source>
        <dbReference type="PROSITE" id="PS50850"/>
    </source>
</evidence>
<gene>
    <name evidence="9" type="ORF">JGS22_025380</name>
</gene>
<sequence length="444" mass="45118">MAHTDRRFAAVVAAYSVSSFGTYLNLIALSLFSYEVTGTALGVGLMMALRLSAGFAAGMTSAALTARVPRAHVMYGAHLAQCLTLLVLALCADDAPPALLAVAVVVLGAANTWFSVSLRSSVPAMVGAELRGRANGLLVTARSIATVLGFASAAVIIGFGGYALAFAVNAASFALAAAVLLVARPRTEEEPSGAVPPGGQATAGGQVTPSAQASAPGQTRTGLRRLGSTLPAVLLALVALRGLDALASSSHNVALPVVAHSEAPDNPALHMTRFWVAWAVGTVLAHLVLRRRRGESAWSVRAFALGTCAMSVAFVAAFLGLPAIGLVLVATAAGFADGWTEIVYTSRLQAAPEPERTRLFGLSATAEQSGFALGTVAAAGALEALPALAVVGLFHATAACGALLLLLYAVRRHTPERPSPEADHGSDERGAHGARARAGPVSGP</sequence>
<dbReference type="PANTHER" id="PTHR23513">
    <property type="entry name" value="INTEGRAL MEMBRANE EFFLUX PROTEIN-RELATED"/>
    <property type="match status" value="1"/>
</dbReference>
<feature type="transmembrane region" description="Helical" evidence="7">
    <location>
        <begin position="302"/>
        <end position="335"/>
    </location>
</feature>
<dbReference type="AlphaFoldDB" id="A0A949N479"/>
<evidence type="ECO:0000256" key="7">
    <source>
        <dbReference type="SAM" id="Phobius"/>
    </source>
</evidence>
<dbReference type="PANTHER" id="PTHR23513:SF11">
    <property type="entry name" value="STAPHYLOFERRIN A TRANSPORTER"/>
    <property type="match status" value="1"/>
</dbReference>
<proteinExistence type="predicted"/>
<keyword evidence="2" id="KW-1003">Cell membrane</keyword>
<feature type="transmembrane region" description="Helical" evidence="7">
    <location>
        <begin position="387"/>
        <end position="410"/>
    </location>
</feature>
<feature type="transmembrane region" description="Helical" evidence="7">
    <location>
        <begin position="137"/>
        <end position="157"/>
    </location>
</feature>
<dbReference type="InterPro" id="IPR036259">
    <property type="entry name" value="MFS_trans_sf"/>
</dbReference>
<feature type="transmembrane region" description="Helical" evidence="7">
    <location>
        <begin position="163"/>
        <end position="183"/>
    </location>
</feature>
<feature type="transmembrane region" description="Helical" evidence="7">
    <location>
        <begin position="40"/>
        <end position="66"/>
    </location>
</feature>
<accession>A0A949N479</accession>
<feature type="transmembrane region" description="Helical" evidence="7">
    <location>
        <begin position="73"/>
        <end position="92"/>
    </location>
</feature>
<dbReference type="PROSITE" id="PS50850">
    <property type="entry name" value="MFS"/>
    <property type="match status" value="1"/>
</dbReference>
<feature type="compositionally biased region" description="Basic and acidic residues" evidence="6">
    <location>
        <begin position="415"/>
        <end position="431"/>
    </location>
</feature>
<dbReference type="GO" id="GO:0022857">
    <property type="term" value="F:transmembrane transporter activity"/>
    <property type="evidence" value="ECO:0007669"/>
    <property type="project" value="InterPro"/>
</dbReference>
<protein>
    <submittedName>
        <fullName evidence="9">MFS transporter</fullName>
    </submittedName>
</protein>
<evidence type="ECO:0000313" key="9">
    <source>
        <dbReference type="EMBL" id="MBU7600860.1"/>
    </source>
</evidence>
<name>A0A949N479_9ACTN</name>
<keyword evidence="3 7" id="KW-0812">Transmembrane</keyword>
<dbReference type="EMBL" id="JAELVF020000004">
    <property type="protein sequence ID" value="MBU7600860.1"/>
    <property type="molecule type" value="Genomic_DNA"/>
</dbReference>
<evidence type="ECO:0000256" key="2">
    <source>
        <dbReference type="ARBA" id="ARBA00022475"/>
    </source>
</evidence>
<dbReference type="Gene3D" id="1.20.1250.20">
    <property type="entry name" value="MFS general substrate transporter like domains"/>
    <property type="match status" value="1"/>
</dbReference>